<dbReference type="eggNOG" id="COG5448">
    <property type="taxonomic scope" value="Bacteria"/>
</dbReference>
<comment type="caution">
    <text evidence="2">The sequence shown here is derived from an EMBL/GenBank/DDBJ whole genome shotgun (WGS) entry which is preliminary data.</text>
</comment>
<dbReference type="Pfam" id="PF09343">
    <property type="entry name" value="DUF2460"/>
    <property type="match status" value="1"/>
</dbReference>
<reference evidence="2 3" key="1">
    <citation type="journal article" date="2014" name="Antonie Van Leeuwenhoek">
        <title>Hyphomonas beringensis sp. nov. and Hyphomonas chukchiensis sp. nov., isolated from surface seawater of the Bering Sea and Chukchi Sea.</title>
        <authorList>
            <person name="Li C."/>
            <person name="Lai Q."/>
            <person name="Li G."/>
            <person name="Dong C."/>
            <person name="Wang J."/>
            <person name="Liao Y."/>
            <person name="Shao Z."/>
        </authorList>
    </citation>
    <scope>NUCLEOTIDE SEQUENCE [LARGE SCALE GENOMIC DNA]</scope>
    <source>
        <strain evidence="2 3">22II1-22F38</strain>
    </source>
</reference>
<proteinExistence type="predicted"/>
<gene>
    <name evidence="2" type="ORF">HY36_15125</name>
</gene>
<evidence type="ECO:0000313" key="2">
    <source>
        <dbReference type="EMBL" id="KCZ63062.1"/>
    </source>
</evidence>
<dbReference type="AlphaFoldDB" id="A0A059E6A0"/>
<dbReference type="PATRIC" id="fig|1280948.3.peg.1258"/>
<dbReference type="NCBIfam" id="TIGR02217">
    <property type="entry name" value="chp_TIGR02217"/>
    <property type="match status" value="1"/>
</dbReference>
<dbReference type="InterPro" id="IPR011740">
    <property type="entry name" value="DUF2460"/>
</dbReference>
<evidence type="ECO:0000313" key="3">
    <source>
        <dbReference type="Proteomes" id="UP000024547"/>
    </source>
</evidence>
<name>A0A059E6A0_9PROT</name>
<protein>
    <recommendedName>
        <fullName evidence="1">DUF2460 domain-containing protein</fullName>
    </recommendedName>
</protein>
<evidence type="ECO:0000259" key="1">
    <source>
        <dbReference type="Pfam" id="PF09343"/>
    </source>
</evidence>
<dbReference type="Proteomes" id="UP000024547">
    <property type="component" value="Unassembled WGS sequence"/>
</dbReference>
<accession>A0A059E6A0</accession>
<organism evidence="2 3">
    <name type="scientific">Hyphomonas atlantica</name>
    <dbReference type="NCBI Taxonomy" id="1280948"/>
    <lineage>
        <taxon>Bacteria</taxon>
        <taxon>Pseudomonadati</taxon>
        <taxon>Pseudomonadota</taxon>
        <taxon>Alphaproteobacteria</taxon>
        <taxon>Hyphomonadales</taxon>
        <taxon>Hyphomonadaceae</taxon>
        <taxon>Hyphomonas</taxon>
    </lineage>
</organism>
<dbReference type="EMBL" id="AWFH01000007">
    <property type="protein sequence ID" value="KCZ63062.1"/>
    <property type="molecule type" value="Genomic_DNA"/>
</dbReference>
<keyword evidence="3" id="KW-1185">Reference proteome</keyword>
<sequence>MSVTNFHEVSFPVPLALAATGGPERRTEVVNLASGAEVRNAVWAGSRRRWDVGSAALKLDALQHLVAFFEARGGRLYGFRFRDALDDRSCAAGEVPSATDQRIGTGDGVATRFQLVKAYGDHQRRILKPVAGSVLVAVDGVTAEFSLDATTGEVTLDAAPAPGGVVTAGYRFDCPVRFDTDRLDITLEGFGAGKALRVPLVELIG</sequence>
<dbReference type="STRING" id="1280948.HY36_15125"/>
<feature type="domain" description="DUF2460" evidence="1">
    <location>
        <begin position="7"/>
        <end position="203"/>
    </location>
</feature>